<evidence type="ECO:0000313" key="1">
    <source>
        <dbReference type="EMBL" id="THV35711.1"/>
    </source>
</evidence>
<reference evidence="2" key="1">
    <citation type="submission" date="2019-04" db="EMBL/GenBank/DDBJ databases">
        <title>Nocardioides xinjiangensis sp. nov.</title>
        <authorList>
            <person name="Liu S."/>
        </authorList>
    </citation>
    <scope>NUCLEOTIDE SEQUENCE [LARGE SCALE GENOMIC DNA]</scope>
    <source>
        <strain evidence="2">18</strain>
    </source>
</reference>
<gene>
    <name evidence="1" type="ORF">FAB82_22830</name>
</gene>
<comment type="caution">
    <text evidence="1">The sequence shown here is derived from an EMBL/GenBank/DDBJ whole genome shotgun (WGS) entry which is preliminary data.</text>
</comment>
<dbReference type="Proteomes" id="UP000308760">
    <property type="component" value="Unassembled WGS sequence"/>
</dbReference>
<dbReference type="AlphaFoldDB" id="A0A4S8PYG7"/>
<evidence type="ECO:0000313" key="2">
    <source>
        <dbReference type="Proteomes" id="UP000308760"/>
    </source>
</evidence>
<proteinExistence type="predicted"/>
<dbReference type="RefSeq" id="WP_136536868.1">
    <property type="nucleotide sequence ID" value="NZ_STGY01000073.1"/>
</dbReference>
<keyword evidence="2" id="KW-1185">Reference proteome</keyword>
<protein>
    <submittedName>
        <fullName evidence="1">Uncharacterized protein</fullName>
    </submittedName>
</protein>
<accession>A0A4S8PYG7</accession>
<dbReference type="EMBL" id="STGY01000073">
    <property type="protein sequence ID" value="THV35711.1"/>
    <property type="molecule type" value="Genomic_DNA"/>
</dbReference>
<organism evidence="1 2">
    <name type="scientific">Glycomyces buryatensis</name>
    <dbReference type="NCBI Taxonomy" id="2570927"/>
    <lineage>
        <taxon>Bacteria</taxon>
        <taxon>Bacillati</taxon>
        <taxon>Actinomycetota</taxon>
        <taxon>Actinomycetes</taxon>
        <taxon>Glycomycetales</taxon>
        <taxon>Glycomycetaceae</taxon>
        <taxon>Glycomyces</taxon>
    </lineage>
</organism>
<name>A0A4S8PYG7_9ACTN</name>
<sequence>MPSIDYIGVIDMHIAHLAIGQTVRLRPAITIPTGKGRCTDFISPRFVEAVVAGFTPGPNPHAVLVNLPIPGPWNSPQWVYPDDLHCNGCDCLECELDAPRDPFAVIVAAEQRERPHRKS</sequence>
<reference evidence="1 2" key="2">
    <citation type="submission" date="2019-05" db="EMBL/GenBank/DDBJ databases">
        <title>Glycomyces buryatensis sp. nov.</title>
        <authorList>
            <person name="Nikitina E."/>
        </authorList>
    </citation>
    <scope>NUCLEOTIDE SEQUENCE [LARGE SCALE GENOMIC DNA]</scope>
    <source>
        <strain evidence="1 2">18</strain>
    </source>
</reference>